<dbReference type="GO" id="GO:0016740">
    <property type="term" value="F:transferase activity"/>
    <property type="evidence" value="ECO:0007669"/>
    <property type="project" value="UniProtKB-KW"/>
</dbReference>
<keyword evidence="9" id="KW-1185">Reference proteome</keyword>
<dbReference type="Proteomes" id="UP001146670">
    <property type="component" value="Unassembled WGS sequence"/>
</dbReference>
<reference evidence="8" key="1">
    <citation type="submission" date="2022-12" db="EMBL/GenBank/DDBJ databases">
        <title>Description and comparative metabolic analysis of Aerococcus sp. nov., isolated from the feces of a pig.</title>
        <authorList>
            <person name="Chang Y.-H."/>
        </authorList>
    </citation>
    <scope>NUCLEOTIDE SEQUENCE</scope>
    <source>
        <strain evidence="8">YH-aer222</strain>
    </source>
</reference>
<keyword evidence="4" id="KW-0598">Phosphotransferase system</keyword>
<evidence type="ECO:0000256" key="7">
    <source>
        <dbReference type="PROSITE-ProRule" id="PRU00418"/>
    </source>
</evidence>
<dbReference type="Gene3D" id="1.20.58.80">
    <property type="entry name" value="Phosphotransferase system, lactose/cellobiose-type IIA subunit"/>
    <property type="match status" value="1"/>
</dbReference>
<keyword evidence="6" id="KW-0460">Magnesium</keyword>
<dbReference type="PROSITE" id="PS51095">
    <property type="entry name" value="PTS_EIIA_TYPE_3"/>
    <property type="match status" value="1"/>
</dbReference>
<keyword evidence="2" id="KW-0762">Sugar transport</keyword>
<evidence type="ECO:0000256" key="6">
    <source>
        <dbReference type="PIRSR" id="PIRSR000699-2"/>
    </source>
</evidence>
<dbReference type="PANTHER" id="PTHR34382:SF7">
    <property type="entry name" value="PTS SYSTEM N,N'-DIACETYLCHITOBIOSE-SPECIFIC EIIA COMPONENT"/>
    <property type="match status" value="1"/>
</dbReference>
<dbReference type="InterPro" id="IPR003188">
    <property type="entry name" value="PTS_IIA_lac/cel"/>
</dbReference>
<sequence length="107" mass="12165">MDSSQVQQMAFQIILAAGNGKTIAHEAIQLMKEYKFEEAEQKLEESNEAFIEAHNAQTELLQAYAGGEEIIMEIIMVHAQDHLMTGMTYRDMAIELLDVYKKLAEKD</sequence>
<proteinExistence type="predicted"/>
<keyword evidence="1" id="KW-0813">Transport</keyword>
<comment type="cofactor">
    <cofactor evidence="6">
        <name>Mg(2+)</name>
        <dbReference type="ChEBI" id="CHEBI:18420"/>
    </cofactor>
    <text evidence="6">Binds 1 Mg(2+) ion per trimer.</text>
</comment>
<dbReference type="RefSeq" id="WP_268752188.1">
    <property type="nucleotide sequence ID" value="NZ_JAPRFQ010000001.1"/>
</dbReference>
<gene>
    <name evidence="8" type="ORF">OW157_04765</name>
</gene>
<feature type="binding site" evidence="6">
    <location>
        <position position="81"/>
    </location>
    <ligand>
        <name>Mg(2+)</name>
        <dbReference type="ChEBI" id="CHEBI:18420"/>
        <note>ligand shared between all trimeric partners</note>
    </ligand>
</feature>
<dbReference type="GO" id="GO:0009401">
    <property type="term" value="P:phosphoenolpyruvate-dependent sugar phosphotransferase system"/>
    <property type="evidence" value="ECO:0007669"/>
    <property type="project" value="UniProtKB-KW"/>
</dbReference>
<keyword evidence="6" id="KW-0479">Metal-binding</keyword>
<evidence type="ECO:0000256" key="5">
    <source>
        <dbReference type="PIRSR" id="PIRSR000699-1"/>
    </source>
</evidence>
<evidence type="ECO:0000256" key="1">
    <source>
        <dbReference type="ARBA" id="ARBA00022448"/>
    </source>
</evidence>
<feature type="active site" description="Tele-phosphohistidine intermediate" evidence="5">
    <location>
        <position position="78"/>
    </location>
</feature>
<dbReference type="SUPFAM" id="SSF46973">
    <property type="entry name" value="Enzyme IIa from lactose specific PTS, IIa-lac"/>
    <property type="match status" value="1"/>
</dbReference>
<feature type="modified residue" description="Phosphohistidine; by HPr" evidence="7">
    <location>
        <position position="78"/>
    </location>
</feature>
<name>A0A9X3FPH7_9LACT</name>
<dbReference type="InterPro" id="IPR036542">
    <property type="entry name" value="PTS_IIA_lac/cel_sf"/>
</dbReference>
<dbReference type="PIRSF" id="PIRSF000699">
    <property type="entry name" value="PTS_IILac_III"/>
    <property type="match status" value="1"/>
</dbReference>
<evidence type="ECO:0000313" key="8">
    <source>
        <dbReference type="EMBL" id="MCZ0725881.1"/>
    </source>
</evidence>
<dbReference type="PANTHER" id="PTHR34382">
    <property type="entry name" value="PTS SYSTEM N,N'-DIACETYLCHITOBIOSE-SPECIFIC EIIA COMPONENT"/>
    <property type="match status" value="1"/>
</dbReference>
<comment type="caution">
    <text evidence="8">The sequence shown here is derived from an EMBL/GenBank/DDBJ whole genome shotgun (WGS) entry which is preliminary data.</text>
</comment>
<evidence type="ECO:0000256" key="3">
    <source>
        <dbReference type="ARBA" id="ARBA00022679"/>
    </source>
</evidence>
<evidence type="ECO:0000313" key="9">
    <source>
        <dbReference type="Proteomes" id="UP001146670"/>
    </source>
</evidence>
<dbReference type="AlphaFoldDB" id="A0A9X3FPH7"/>
<dbReference type="Pfam" id="PF02255">
    <property type="entry name" value="PTS_IIA"/>
    <property type="match status" value="1"/>
</dbReference>
<dbReference type="EMBL" id="JAPRFR010000001">
    <property type="protein sequence ID" value="MCZ0725881.1"/>
    <property type="molecule type" value="Genomic_DNA"/>
</dbReference>
<accession>A0A9X3FPH7</accession>
<dbReference type="CDD" id="cd00215">
    <property type="entry name" value="PTS_IIA_lac"/>
    <property type="match status" value="1"/>
</dbReference>
<evidence type="ECO:0000256" key="2">
    <source>
        <dbReference type="ARBA" id="ARBA00022597"/>
    </source>
</evidence>
<organism evidence="8 9">
    <name type="scientific">Aerococcus kribbianus</name>
    <dbReference type="NCBI Taxonomy" id="2999064"/>
    <lineage>
        <taxon>Bacteria</taxon>
        <taxon>Bacillati</taxon>
        <taxon>Bacillota</taxon>
        <taxon>Bacilli</taxon>
        <taxon>Lactobacillales</taxon>
        <taxon>Aerococcaceae</taxon>
        <taxon>Aerococcus</taxon>
    </lineage>
</organism>
<keyword evidence="3" id="KW-0808">Transferase</keyword>
<dbReference type="GO" id="GO:0046872">
    <property type="term" value="F:metal ion binding"/>
    <property type="evidence" value="ECO:0007669"/>
    <property type="project" value="UniProtKB-KW"/>
</dbReference>
<evidence type="ECO:0000256" key="4">
    <source>
        <dbReference type="ARBA" id="ARBA00022683"/>
    </source>
</evidence>
<protein>
    <submittedName>
        <fullName evidence="8">PTS lactose/cellobiose transporter subunit IIA</fullName>
    </submittedName>
</protein>